<feature type="non-terminal residue" evidence="1">
    <location>
        <position position="1"/>
    </location>
</feature>
<dbReference type="InterPro" id="IPR003473">
    <property type="entry name" value="NadA"/>
</dbReference>
<comment type="caution">
    <text evidence="1">The sequence shown here is derived from an EMBL/GenBank/DDBJ whole genome shotgun (WGS) entry which is preliminary data.</text>
</comment>
<protein>
    <submittedName>
        <fullName evidence="1">Quinolinate synthase</fullName>
    </submittedName>
</protein>
<evidence type="ECO:0000313" key="1">
    <source>
        <dbReference type="EMBL" id="OQX33050.1"/>
    </source>
</evidence>
<dbReference type="Proteomes" id="UP000243361">
    <property type="component" value="Unassembled WGS sequence"/>
</dbReference>
<dbReference type="GO" id="GO:0051539">
    <property type="term" value="F:4 iron, 4 sulfur cluster binding"/>
    <property type="evidence" value="ECO:0007669"/>
    <property type="project" value="InterPro"/>
</dbReference>
<dbReference type="Pfam" id="PF02445">
    <property type="entry name" value="NadA"/>
    <property type="match status" value="1"/>
</dbReference>
<reference evidence="1" key="1">
    <citation type="submission" date="2017-02" db="EMBL/GenBank/DDBJ databases">
        <title>Novel co-symbiosis in the unique lucinid bivalve Phacoides pectinatus.</title>
        <authorList>
            <person name="Lim S.J."/>
            <person name="Davis B.G."/>
            <person name="Gill D.E."/>
            <person name="Engel A.S."/>
            <person name="Anderson L.C."/>
            <person name="Campbell B.J."/>
        </authorList>
    </citation>
    <scope>NUCLEOTIDE SEQUENCE [LARGE SCALE GENOMIC DNA]</scope>
    <source>
        <strain evidence="1">LUC13016_P6</strain>
    </source>
</reference>
<keyword evidence="2" id="KW-1185">Reference proteome</keyword>
<sequence length="69" mass="7664">IGEGATCQSCAHCPWMGMNSLHNLLQLLERGDNEIEIDPAIRERAVLPIQRMLDFAREQGIGMKDKGNA</sequence>
<name>A0A657PN01_9GAMM</name>
<organism evidence="1 2">
    <name type="scientific">Candidatus Sedimenticola endophacoides</name>
    <dbReference type="NCBI Taxonomy" id="2548426"/>
    <lineage>
        <taxon>Bacteria</taxon>
        <taxon>Pseudomonadati</taxon>
        <taxon>Pseudomonadota</taxon>
        <taxon>Gammaproteobacteria</taxon>
        <taxon>Chromatiales</taxon>
        <taxon>Sedimenticolaceae</taxon>
        <taxon>Sedimenticola</taxon>
    </lineage>
</organism>
<dbReference type="GO" id="GO:0008987">
    <property type="term" value="F:quinolinate synthetase A activity"/>
    <property type="evidence" value="ECO:0007669"/>
    <property type="project" value="InterPro"/>
</dbReference>
<proteinExistence type="predicted"/>
<dbReference type="InterPro" id="IPR036094">
    <property type="entry name" value="NadA_sf"/>
</dbReference>
<dbReference type="GO" id="GO:0009435">
    <property type="term" value="P:NAD+ biosynthetic process"/>
    <property type="evidence" value="ECO:0007669"/>
    <property type="project" value="UniProtKB-UniPathway"/>
</dbReference>
<dbReference type="UniPathway" id="UPA00253">
    <property type="reaction ID" value="UER00327"/>
</dbReference>
<accession>A0A657PN01</accession>
<dbReference type="Gene3D" id="3.40.50.10800">
    <property type="entry name" value="NadA-like"/>
    <property type="match status" value="2"/>
</dbReference>
<dbReference type="EMBL" id="MUIE01000336">
    <property type="protein sequence ID" value="OQX33050.1"/>
    <property type="molecule type" value="Genomic_DNA"/>
</dbReference>
<evidence type="ECO:0000313" key="2">
    <source>
        <dbReference type="Proteomes" id="UP000243361"/>
    </source>
</evidence>
<dbReference type="AlphaFoldDB" id="A0A657PN01"/>
<gene>
    <name evidence="1" type="ORF">B0D84_05185</name>
</gene>
<dbReference type="SUPFAM" id="SSF142754">
    <property type="entry name" value="NadA-like"/>
    <property type="match status" value="1"/>
</dbReference>